<dbReference type="RefSeq" id="XP_062638917.1">
    <property type="nucleotide sequence ID" value="XM_062779959.1"/>
</dbReference>
<feature type="region of interest" description="Disordered" evidence="1">
    <location>
        <begin position="1"/>
        <end position="33"/>
    </location>
</feature>
<proteinExistence type="predicted"/>
<dbReference type="AlphaFoldDB" id="A0AAN6V8L0"/>
<evidence type="ECO:0000256" key="1">
    <source>
        <dbReference type="SAM" id="MobiDB-lite"/>
    </source>
</evidence>
<name>A0AAN6V8L0_9PEZI</name>
<feature type="compositionally biased region" description="Low complexity" evidence="1">
    <location>
        <begin position="586"/>
        <end position="605"/>
    </location>
</feature>
<feature type="compositionally biased region" description="Low complexity" evidence="1">
    <location>
        <begin position="12"/>
        <end position="22"/>
    </location>
</feature>
<feature type="region of interest" description="Disordered" evidence="1">
    <location>
        <begin position="139"/>
        <end position="195"/>
    </location>
</feature>
<feature type="region of interest" description="Disordered" evidence="1">
    <location>
        <begin position="567"/>
        <end position="1090"/>
    </location>
</feature>
<feature type="compositionally biased region" description="Low complexity" evidence="1">
    <location>
        <begin position="1034"/>
        <end position="1066"/>
    </location>
</feature>
<organism evidence="2 3">
    <name type="scientific">Dichotomopilus funicola</name>
    <dbReference type="NCBI Taxonomy" id="1934379"/>
    <lineage>
        <taxon>Eukaryota</taxon>
        <taxon>Fungi</taxon>
        <taxon>Dikarya</taxon>
        <taxon>Ascomycota</taxon>
        <taxon>Pezizomycotina</taxon>
        <taxon>Sordariomycetes</taxon>
        <taxon>Sordariomycetidae</taxon>
        <taxon>Sordariales</taxon>
        <taxon>Chaetomiaceae</taxon>
        <taxon>Dichotomopilus</taxon>
    </lineage>
</organism>
<feature type="compositionally biased region" description="Low complexity" evidence="1">
    <location>
        <begin position="977"/>
        <end position="990"/>
    </location>
</feature>
<reference evidence="2" key="2">
    <citation type="submission" date="2023-05" db="EMBL/GenBank/DDBJ databases">
        <authorList>
            <consortium name="Lawrence Berkeley National Laboratory"/>
            <person name="Steindorff A."/>
            <person name="Hensen N."/>
            <person name="Bonometti L."/>
            <person name="Westerberg I."/>
            <person name="Brannstrom I.O."/>
            <person name="Guillou S."/>
            <person name="Cros-Aarteil S."/>
            <person name="Calhoun S."/>
            <person name="Haridas S."/>
            <person name="Kuo A."/>
            <person name="Mondo S."/>
            <person name="Pangilinan J."/>
            <person name="Riley R."/>
            <person name="Labutti K."/>
            <person name="Andreopoulos B."/>
            <person name="Lipzen A."/>
            <person name="Chen C."/>
            <person name="Yanf M."/>
            <person name="Daum C."/>
            <person name="Ng V."/>
            <person name="Clum A."/>
            <person name="Ohm R."/>
            <person name="Martin F."/>
            <person name="Silar P."/>
            <person name="Natvig D."/>
            <person name="Lalanne C."/>
            <person name="Gautier V."/>
            <person name="Ament-Velasquez S.L."/>
            <person name="Kruys A."/>
            <person name="Hutchinson M.I."/>
            <person name="Powell A.J."/>
            <person name="Barry K."/>
            <person name="Miller A.N."/>
            <person name="Grigoriev I.V."/>
            <person name="Debuchy R."/>
            <person name="Gladieux P."/>
            <person name="Thoren M.H."/>
            <person name="Johannesson H."/>
        </authorList>
    </citation>
    <scope>NUCLEOTIDE SEQUENCE</scope>
    <source>
        <strain evidence="2">CBS 141.50</strain>
    </source>
</reference>
<accession>A0AAN6V8L0</accession>
<feature type="compositionally biased region" description="Low complexity" evidence="1">
    <location>
        <begin position="650"/>
        <end position="663"/>
    </location>
</feature>
<feature type="compositionally biased region" description="Low complexity" evidence="1">
    <location>
        <begin position="845"/>
        <end position="859"/>
    </location>
</feature>
<dbReference type="GeneID" id="87816572"/>
<feature type="compositionally biased region" description="Low complexity" evidence="1">
    <location>
        <begin position="801"/>
        <end position="825"/>
    </location>
</feature>
<feature type="compositionally biased region" description="Basic and acidic residues" evidence="1">
    <location>
        <begin position="508"/>
        <end position="528"/>
    </location>
</feature>
<comment type="caution">
    <text evidence="2">The sequence shown here is derived from an EMBL/GenBank/DDBJ whole genome shotgun (WGS) entry which is preliminary data.</text>
</comment>
<feature type="compositionally biased region" description="Basic and acidic residues" evidence="1">
    <location>
        <begin position="1073"/>
        <end position="1090"/>
    </location>
</feature>
<keyword evidence="3" id="KW-1185">Reference proteome</keyword>
<feature type="compositionally biased region" description="Acidic residues" evidence="1">
    <location>
        <begin position="1024"/>
        <end position="1033"/>
    </location>
</feature>
<evidence type="ECO:0000313" key="3">
    <source>
        <dbReference type="Proteomes" id="UP001302676"/>
    </source>
</evidence>
<sequence length="1090" mass="119111">MTSTNPGPSASQPNLNLPNQNPAGPSPCNNPQCEQRESLMKQEIDRLLDCNDKLIAQVSEKSAEIRVLRQRIRELVQGNAAGKRTERTWPMELRSYLKNSHPVPSRYAEIYKKCCMEENMSTQTRIVHPDIRFVRRYGQSLRESDTETESEAEGDDADAREEDEEEIIGGGGDSGESIGEAVPAQEGEKPNDHPFPFENLPWPLQARILRLLLHKPNTIIHCLSRLDPYSQPDHFPSPETLGETRSGLPNRFYWGPRELSLSQDGIPPNEVLAPLSVSQRFYFLGAHIFYGLNTFAFSSLGELGRFCQGSGLHRVARIQHIELLLTGSQYLTAPVLENTRLGRLGRAAAAAANALGIRGDRNSRAAQQASLPPLSRRTYPLTWLAHTSRLKTLVVHLNETARFHIRRGYEHDKVKAFLAQHSAGQPNTRMTRSLRCLQGLDYIYQLRGMEWVRFYDFNQVLRSARSVRQRVRDWSFEEDVMRVATMEKEPLRAELAALENLPELLPVDVKEKPKSQEGEEEGAKREGGREEEEGEKWQRETWMPRPDDWALVKSVFAYKPGQSSYDDMRMAKRKRRDAAAERRAKSASASASASRRGSSSMRAPSLATIFEENSSDSSGLVYSDSDDDDNMSSATTSIKTDSSDDEASSESDVSLSSLSRSSALFTASEDSGDLGSDGISSSDSSDSSNSDSDSGSDLDSSDSDTGSRRSFNNILTTHLTNRHTTSNPQTKKQPSPSLTPMPMIKRRESTAATSSPSRITIKRRESTTTSPPDNRNNRGIRGHSRARSNSTGMFVSPGPSNPFFARAASFRSSSSTPGPGGNNNRPQRESSDASEGLFMTPGPSNPNLNPNLMSVPSSSMGGGGGGGLLAGMGRQHQELVKRERRGTTPVASLPVAQTQEEGVSKFRPLSELFRQRLSLSLSGSSSESSSSSETENGDDDDDEDSENDNDSDGVSGVSTNLGLSDDSDEGDEDMDMDLGSSDESSSLDSASESESENGDDNDENNGPITFVDVASARLGLSDDSQGDGEDDGTDLGSLSDTSSTSSLDPDSDSDSVFGSGSGSKTGSLKRKGDRLMERDASPLKKARVEN</sequence>
<feature type="compositionally biased region" description="Gly residues" evidence="1">
    <location>
        <begin position="860"/>
        <end position="870"/>
    </location>
</feature>
<reference evidence="2" key="1">
    <citation type="journal article" date="2023" name="Mol. Phylogenet. Evol.">
        <title>Genome-scale phylogeny and comparative genomics of the fungal order Sordariales.</title>
        <authorList>
            <person name="Hensen N."/>
            <person name="Bonometti L."/>
            <person name="Westerberg I."/>
            <person name="Brannstrom I.O."/>
            <person name="Guillou S."/>
            <person name="Cros-Aarteil S."/>
            <person name="Calhoun S."/>
            <person name="Haridas S."/>
            <person name="Kuo A."/>
            <person name="Mondo S."/>
            <person name="Pangilinan J."/>
            <person name="Riley R."/>
            <person name="LaButti K."/>
            <person name="Andreopoulos B."/>
            <person name="Lipzen A."/>
            <person name="Chen C."/>
            <person name="Yan M."/>
            <person name="Daum C."/>
            <person name="Ng V."/>
            <person name="Clum A."/>
            <person name="Steindorff A."/>
            <person name="Ohm R.A."/>
            <person name="Martin F."/>
            <person name="Silar P."/>
            <person name="Natvig D.O."/>
            <person name="Lalanne C."/>
            <person name="Gautier V."/>
            <person name="Ament-Velasquez S.L."/>
            <person name="Kruys A."/>
            <person name="Hutchinson M.I."/>
            <person name="Powell A.J."/>
            <person name="Barry K."/>
            <person name="Miller A.N."/>
            <person name="Grigoriev I.V."/>
            <person name="Debuchy R."/>
            <person name="Gladieux P."/>
            <person name="Hiltunen Thoren M."/>
            <person name="Johannesson H."/>
        </authorList>
    </citation>
    <scope>NUCLEOTIDE SEQUENCE</scope>
    <source>
        <strain evidence="2">CBS 141.50</strain>
    </source>
</reference>
<feature type="compositionally biased region" description="Acidic residues" evidence="1">
    <location>
        <begin position="991"/>
        <end position="1003"/>
    </location>
</feature>
<feature type="compositionally biased region" description="Acidic residues" evidence="1">
    <location>
        <begin position="935"/>
        <end position="951"/>
    </location>
</feature>
<dbReference type="Proteomes" id="UP001302676">
    <property type="component" value="Unassembled WGS sequence"/>
</dbReference>
<feature type="compositionally biased region" description="Polar residues" evidence="1">
    <location>
        <begin position="1"/>
        <end position="11"/>
    </location>
</feature>
<feature type="compositionally biased region" description="Low complexity" evidence="1">
    <location>
        <begin position="673"/>
        <end position="693"/>
    </location>
</feature>
<feature type="region of interest" description="Disordered" evidence="1">
    <location>
        <begin position="506"/>
        <end position="541"/>
    </location>
</feature>
<feature type="compositionally biased region" description="Acidic residues" evidence="1">
    <location>
        <begin position="965"/>
        <end position="976"/>
    </location>
</feature>
<protein>
    <submittedName>
        <fullName evidence="2">Uncharacterized protein</fullName>
    </submittedName>
</protein>
<dbReference type="EMBL" id="MU853567">
    <property type="protein sequence ID" value="KAK4145546.1"/>
    <property type="molecule type" value="Genomic_DNA"/>
</dbReference>
<feature type="compositionally biased region" description="Acidic residues" evidence="1">
    <location>
        <begin position="146"/>
        <end position="167"/>
    </location>
</feature>
<gene>
    <name evidence="2" type="ORF">C8A04DRAFT_26544</name>
</gene>
<feature type="compositionally biased region" description="Low complexity" evidence="1">
    <location>
        <begin position="917"/>
        <end position="934"/>
    </location>
</feature>
<evidence type="ECO:0000313" key="2">
    <source>
        <dbReference type="EMBL" id="KAK4145546.1"/>
    </source>
</evidence>
<feature type="compositionally biased region" description="Polar residues" evidence="1">
    <location>
        <begin position="708"/>
        <end position="738"/>
    </location>
</feature>